<reference evidence="5" key="1">
    <citation type="journal article" date="2014" name="Genome Biol. Evol.">
        <title>Pangenome evidence for extensive interdomain horizontal transfer affecting lineage core and shell genes in uncultured planktonic thaumarchaeota and euryarchaeota.</title>
        <authorList>
            <person name="Deschamps P."/>
            <person name="Zivanovic Y."/>
            <person name="Moreira D."/>
            <person name="Rodriguez-Valera F."/>
            <person name="Lopez-Garcia P."/>
        </authorList>
    </citation>
    <scope>NUCLEOTIDE SEQUENCE</scope>
</reference>
<sequence>MSTSIRRWVETDTGHRIPNHKSKCRNLHGHRYRWEAELEGDVVTREGASEEGMLIDFGDVSKILEEHIHDVVDHAFIVYENDAEAMRALSVMGESHKTLVVPFVPTAENLARWAFSIVEPHINTSYGNRLSLVGFHVRETPKSWASWSR</sequence>
<dbReference type="InterPro" id="IPR007115">
    <property type="entry name" value="6-PTP_synth/QueD"/>
</dbReference>
<gene>
    <name evidence="5" type="primary">PTS</name>
    <name evidence="5" type="synonym">ptpS</name>
    <name evidence="5" type="synonym">queD</name>
</gene>
<dbReference type="Pfam" id="PF01242">
    <property type="entry name" value="PTPS"/>
    <property type="match status" value="1"/>
</dbReference>
<dbReference type="SUPFAM" id="SSF55620">
    <property type="entry name" value="Tetrahydrobiopterin biosynthesis enzymes-like"/>
    <property type="match status" value="1"/>
</dbReference>
<dbReference type="PANTHER" id="PTHR12589">
    <property type="entry name" value="PYRUVOYL TETRAHYDROBIOPTERIN SYNTHASE"/>
    <property type="match status" value="1"/>
</dbReference>
<protein>
    <submittedName>
        <fullName evidence="5">6-pyruvoyl tetrahydrobiopterin synthase (QueD, ptpS, PTS)</fullName>
        <ecNumber evidence="5">4.2.3.12</ecNumber>
    </submittedName>
</protein>
<keyword evidence="4 5" id="KW-0456">Lyase</keyword>
<organism evidence="5">
    <name type="scientific">uncultured marine group II/III euryarchaeote KM3_04_C05</name>
    <dbReference type="NCBI Taxonomy" id="1457835"/>
    <lineage>
        <taxon>Archaea</taxon>
        <taxon>Methanobacteriati</taxon>
        <taxon>Methanobacteriota</taxon>
        <taxon>environmental samples</taxon>
    </lineage>
</organism>
<accession>A0A075G7Z8</accession>
<evidence type="ECO:0000256" key="4">
    <source>
        <dbReference type="ARBA" id="ARBA00023239"/>
    </source>
</evidence>
<evidence type="ECO:0000313" key="5">
    <source>
        <dbReference type="EMBL" id="AIE98096.1"/>
    </source>
</evidence>
<proteinExistence type="predicted"/>
<dbReference type="GO" id="GO:0003874">
    <property type="term" value="F:6-pyruvoyltetrahydropterin synthase activity"/>
    <property type="evidence" value="ECO:0007669"/>
    <property type="project" value="UniProtKB-EC"/>
</dbReference>
<evidence type="ECO:0000256" key="2">
    <source>
        <dbReference type="ARBA" id="ARBA00022723"/>
    </source>
</evidence>
<evidence type="ECO:0000256" key="1">
    <source>
        <dbReference type="ARBA" id="ARBA00001947"/>
    </source>
</evidence>
<keyword evidence="3" id="KW-0862">Zinc</keyword>
<dbReference type="PANTHER" id="PTHR12589:SF7">
    <property type="entry name" value="6-PYRUVOYL TETRAHYDROBIOPTERIN SYNTHASE"/>
    <property type="match status" value="1"/>
</dbReference>
<dbReference type="InterPro" id="IPR038418">
    <property type="entry name" value="6-PTP_synth/QueD_sf"/>
</dbReference>
<evidence type="ECO:0000256" key="3">
    <source>
        <dbReference type="ARBA" id="ARBA00022833"/>
    </source>
</evidence>
<dbReference type="GO" id="GO:0046872">
    <property type="term" value="F:metal ion binding"/>
    <property type="evidence" value="ECO:0007669"/>
    <property type="project" value="UniProtKB-KW"/>
</dbReference>
<name>A0A075G7Z8_9EURY</name>
<keyword evidence="2" id="KW-0479">Metal-binding</keyword>
<dbReference type="AlphaFoldDB" id="A0A075G7Z8"/>
<dbReference type="EMBL" id="KF900525">
    <property type="protein sequence ID" value="AIE98096.1"/>
    <property type="molecule type" value="Genomic_DNA"/>
</dbReference>
<dbReference type="EC" id="4.2.3.12" evidence="5"/>
<dbReference type="Gene3D" id="3.30.479.10">
    <property type="entry name" value="6-pyruvoyl tetrahydropterin synthase/QueD"/>
    <property type="match status" value="1"/>
</dbReference>
<comment type="cofactor">
    <cofactor evidence="1">
        <name>Zn(2+)</name>
        <dbReference type="ChEBI" id="CHEBI:29105"/>
    </cofactor>
</comment>